<dbReference type="Proteomes" id="UP001187859">
    <property type="component" value="Unassembled WGS sequence"/>
</dbReference>
<evidence type="ECO:0000313" key="2">
    <source>
        <dbReference type="EMBL" id="MDV5393122.1"/>
    </source>
</evidence>
<dbReference type="AlphaFoldDB" id="A0AAE4Q6F2"/>
<dbReference type="InterPro" id="IPR021844">
    <property type="entry name" value="Integr_conj_element_PFL4704"/>
</dbReference>
<organism evidence="2 3">
    <name type="scientific">Shewanella xiamenensis</name>
    <dbReference type="NCBI Taxonomy" id="332186"/>
    <lineage>
        <taxon>Bacteria</taxon>
        <taxon>Pseudomonadati</taxon>
        <taxon>Pseudomonadota</taxon>
        <taxon>Gammaproteobacteria</taxon>
        <taxon>Alteromonadales</taxon>
        <taxon>Shewanellaceae</taxon>
        <taxon>Shewanella</taxon>
    </lineage>
</organism>
<dbReference type="RefSeq" id="WP_259476969.1">
    <property type="nucleotide sequence ID" value="NZ_CP091834.1"/>
</dbReference>
<comment type="caution">
    <text evidence="2">The sequence shown here is derived from an EMBL/GenBank/DDBJ whole genome shotgun (WGS) entry which is preliminary data.</text>
</comment>
<keyword evidence="1" id="KW-0732">Signal</keyword>
<dbReference type="EMBL" id="JASGOQ010000003">
    <property type="protein sequence ID" value="MDV5393122.1"/>
    <property type="molecule type" value="Genomic_DNA"/>
</dbReference>
<accession>A0AAE4Q6F2</accession>
<proteinExistence type="predicted"/>
<gene>
    <name evidence="2" type="ORF">QM089_23320</name>
</gene>
<evidence type="ECO:0000256" key="1">
    <source>
        <dbReference type="SAM" id="SignalP"/>
    </source>
</evidence>
<dbReference type="Pfam" id="PF11920">
    <property type="entry name" value="DUF3438"/>
    <property type="match status" value="1"/>
</dbReference>
<feature type="chain" id="PRO_5042094174" evidence="1">
    <location>
        <begin position="23"/>
        <end position="276"/>
    </location>
</feature>
<protein>
    <submittedName>
        <fullName evidence="2">DUF3438 family protein</fullName>
    </submittedName>
</protein>
<sequence length="276" mass="29840">MKKMIPLLLCALHSANAFCTQAFEWDGTPINLTLAVGEERLIRLPDNAQFRLPTELANQISVTSASGILYVTAYTPITDVPLDIRLVESGAIIKTRLTTINEGQDNSDVKISLPKVPETSAASAAPSKAVGINAPQQFDPIAMIRFAATRNLMPQHLWPKSGSITQIPTPKQLRLDQLFYGASAGVFDAKILETYRQGSMVLSVIHLTNKTPFPAPIDFGDISIAFDFASVPEPYFALGANGSTNDFSIMYLITQGELAPLVLQVDPSALPLEAAK</sequence>
<feature type="signal peptide" evidence="1">
    <location>
        <begin position="1"/>
        <end position="22"/>
    </location>
</feature>
<name>A0AAE4Q6F2_9GAMM</name>
<evidence type="ECO:0000313" key="3">
    <source>
        <dbReference type="Proteomes" id="UP001187859"/>
    </source>
</evidence>
<reference evidence="2" key="1">
    <citation type="submission" date="2023-05" db="EMBL/GenBank/DDBJ databases">
        <title>Colonisation of extended spectrum b-lactamase- and carbapenemase-producing bacteria on hospital surfaces from low- and middle-income countries.</title>
        <authorList>
            <person name="Nieto-Rosado M."/>
            <person name="Sands K."/>
            <person name="Iregbu K."/>
            <person name="Zahra R."/>
            <person name="Mazarati J.B."/>
            <person name="Mehtar S."/>
            <person name="Barnards-Group B."/>
            <person name="Walsh T.R."/>
        </authorList>
    </citation>
    <scope>NUCLEOTIDE SEQUENCE</scope>
    <source>
        <strain evidence="2">PP-E493</strain>
    </source>
</reference>